<evidence type="ECO:0000259" key="1">
    <source>
        <dbReference type="Pfam" id="PF18860"/>
    </source>
</evidence>
<evidence type="ECO:0000313" key="2">
    <source>
        <dbReference type="EMBL" id="OBQ42020.1"/>
    </source>
</evidence>
<gene>
    <name evidence="2" type="ORF">AN484_19705</name>
</gene>
<dbReference type="Pfam" id="PF18860">
    <property type="entry name" value="AbiJ_NTD3"/>
    <property type="match status" value="1"/>
</dbReference>
<accession>A0A1B7WY58</accession>
<evidence type="ECO:0000313" key="3">
    <source>
        <dbReference type="Proteomes" id="UP000092093"/>
    </source>
</evidence>
<protein>
    <recommendedName>
        <fullName evidence="1">AbiJ-NTD3 domain-containing protein</fullName>
    </recommendedName>
</protein>
<comment type="caution">
    <text evidence="2">The sequence shown here is derived from an EMBL/GenBank/DDBJ whole genome shotgun (WGS) entry which is preliminary data.</text>
</comment>
<organism evidence="2 3">
    <name type="scientific">Aphanizomenon flos-aquae WA102</name>
    <dbReference type="NCBI Taxonomy" id="1710896"/>
    <lineage>
        <taxon>Bacteria</taxon>
        <taxon>Bacillati</taxon>
        <taxon>Cyanobacteriota</taxon>
        <taxon>Cyanophyceae</taxon>
        <taxon>Nostocales</taxon>
        <taxon>Aphanizomenonaceae</taxon>
        <taxon>Aphanizomenon</taxon>
    </lineage>
</organism>
<dbReference type="PATRIC" id="fig|1710896.3.peg.4766"/>
<name>A0A1B7WY58_APHFL</name>
<dbReference type="EMBL" id="LJOW01000129">
    <property type="protein sequence ID" value="OBQ42020.1"/>
    <property type="molecule type" value="Genomic_DNA"/>
</dbReference>
<feature type="domain" description="AbiJ-NTD3" evidence="1">
    <location>
        <begin position="102"/>
        <end position="266"/>
    </location>
</feature>
<dbReference type="Proteomes" id="UP000092093">
    <property type="component" value="Unassembled WGS sequence"/>
</dbReference>
<dbReference type="AlphaFoldDB" id="A0A1B7WY58"/>
<reference evidence="2 3" key="1">
    <citation type="submission" date="2015-09" db="EMBL/GenBank/DDBJ databases">
        <title>Aphanizomenon flos-aquae WA102.</title>
        <authorList>
            <person name="Driscoll C."/>
        </authorList>
    </citation>
    <scope>NUCLEOTIDE SEQUENCE [LARGE SCALE GENOMIC DNA]</scope>
    <source>
        <strain evidence="2">WA102</strain>
    </source>
</reference>
<sequence length="462" mass="54135">MSNDKPTLNELRKLIISTLVQLANENFYSVPEFCKELGIEPTNQSDNLSSEIVFLQDFILEKSEDFIINLAQKILKKYPSVELSKMLSKYQDNKLQFSLENRLKLIDELLLNIGLGKNIYGKLDLITFLKRIYELDDMPLPCKQERRFQTATEQIEQHMVNFPDWEYSYLFDYLGLKNEPDDIFFKFLEQVTHPVVQEQKMQIFFVELINNHLFKDGFRLESKEQLSGLPIYQVVKISSGVSGNIKQLIFASNGEKPQLVLEDAINNHIRIVKHEDKCLVYDQIIPTTGLLWKDLVSWWAKKVNHETINKETEDSLYERLSLSLSPISPPEKLLFETYYATFGDMYGDNLPALIPQVYLHYDPYTLKELPNKRIARQRMDFLILFSTQERVVIEVDGKQHYADGEIAHPQKYSEMVAEDRKLKLAGYEIYRFGGYELRGELGKNLVIDFFNKIFEKYNIQKN</sequence>
<dbReference type="InterPro" id="IPR041427">
    <property type="entry name" value="AbiJ-NTD3"/>
</dbReference>
<proteinExistence type="predicted"/>